<evidence type="ECO:0000259" key="7">
    <source>
        <dbReference type="Pfam" id="PF08543"/>
    </source>
</evidence>
<reference evidence="8 9" key="1">
    <citation type="submission" date="2019-01" db="EMBL/GenBank/DDBJ databases">
        <title>Draft Genome Sequencing of Zygosaccharomyces mellis Ca-7.</title>
        <authorList>
            <person name="Shiwa Y."/>
            <person name="Kanesaki Y."/>
            <person name="Ishige T."/>
            <person name="Mura K."/>
            <person name="Hori T."/>
            <person name="Tamura T."/>
        </authorList>
    </citation>
    <scope>NUCLEOTIDE SEQUENCE [LARGE SCALE GENOMIC DNA]</scope>
    <source>
        <strain evidence="8 9">Ca-7</strain>
    </source>
</reference>
<keyword evidence="3" id="KW-0808">Transferase</keyword>
<evidence type="ECO:0000256" key="6">
    <source>
        <dbReference type="ARBA" id="ARBA00022840"/>
    </source>
</evidence>
<evidence type="ECO:0000313" key="8">
    <source>
        <dbReference type="EMBL" id="GCE97697.1"/>
    </source>
</evidence>
<dbReference type="GO" id="GO:0005524">
    <property type="term" value="F:ATP binding"/>
    <property type="evidence" value="ECO:0007669"/>
    <property type="project" value="UniProtKB-KW"/>
</dbReference>
<evidence type="ECO:0000256" key="2">
    <source>
        <dbReference type="ARBA" id="ARBA00012104"/>
    </source>
</evidence>
<dbReference type="EC" id="2.7.1.35" evidence="2"/>
<evidence type="ECO:0000256" key="5">
    <source>
        <dbReference type="ARBA" id="ARBA00022777"/>
    </source>
</evidence>
<dbReference type="OrthoDB" id="2104723at2759"/>
<dbReference type="Proteomes" id="UP000301737">
    <property type="component" value="Unassembled WGS sequence"/>
</dbReference>
<dbReference type="AlphaFoldDB" id="A0A4C2E0M9"/>
<evidence type="ECO:0000313" key="9">
    <source>
        <dbReference type="Proteomes" id="UP000301737"/>
    </source>
</evidence>
<evidence type="ECO:0000256" key="4">
    <source>
        <dbReference type="ARBA" id="ARBA00022741"/>
    </source>
</evidence>
<dbReference type="CDD" id="cd01173">
    <property type="entry name" value="pyridoxal_pyridoxamine_kinase"/>
    <property type="match status" value="1"/>
</dbReference>
<organism evidence="8 9">
    <name type="scientific">Zygosaccharomyces mellis</name>
    <dbReference type="NCBI Taxonomy" id="42258"/>
    <lineage>
        <taxon>Eukaryota</taxon>
        <taxon>Fungi</taxon>
        <taxon>Dikarya</taxon>
        <taxon>Ascomycota</taxon>
        <taxon>Saccharomycotina</taxon>
        <taxon>Saccharomycetes</taxon>
        <taxon>Saccharomycetales</taxon>
        <taxon>Saccharomycetaceae</taxon>
        <taxon>Zygosaccharomyces</taxon>
    </lineage>
</organism>
<dbReference type="Pfam" id="PF08543">
    <property type="entry name" value="Phos_pyr_kin"/>
    <property type="match status" value="1"/>
</dbReference>
<dbReference type="GO" id="GO:0009443">
    <property type="term" value="P:pyridoxal 5'-phosphate salvage"/>
    <property type="evidence" value="ECO:0007669"/>
    <property type="project" value="InterPro"/>
</dbReference>
<dbReference type="Gene3D" id="3.40.1190.20">
    <property type="match status" value="1"/>
</dbReference>
<protein>
    <recommendedName>
        <fullName evidence="2">pyridoxal kinase</fullName>
        <ecNumber evidence="2">2.7.1.35</ecNumber>
    </recommendedName>
</protein>
<gene>
    <name evidence="8" type="primary">BUD17</name>
    <name evidence="8" type="ORF">ZYGM_004709</name>
</gene>
<dbReference type="NCBIfam" id="TIGR00687">
    <property type="entry name" value="pyridox_kin"/>
    <property type="match status" value="1"/>
</dbReference>
<sequence>MVYNENAMTKISTRKVLSIQSHVVHGYVGNKAATFPLQYQGWDVDALNTVQFSNHPGYGHFTGFQYDAGHLCEILEQGLTKSLEVPYDAVLMGYLPDVESLRKIGEAVSGLCEKDPHLRWVLDPVLGDNGKLYVSAENVEAYKQILRNNKVHLVTPNQFEMETLTGVTIKDLESLKLSIERFQILYPKVDKIVVTSLELKDNYICACCDRGKIQYALVPRINAHFSGTGDLFSALLLNTLVPPTGQTPPTLAEALSIVLSLVDLILQRTLEYSLSKNDTLPVTINDLKLIQCRDLLIGKHQKEEPDTQIRLINLN</sequence>
<dbReference type="PANTHER" id="PTHR10534:SF12">
    <property type="entry name" value="PYRIDOXAL KINASE BUD17-RELATED"/>
    <property type="match status" value="1"/>
</dbReference>
<dbReference type="GO" id="GO:0008478">
    <property type="term" value="F:pyridoxal kinase activity"/>
    <property type="evidence" value="ECO:0007669"/>
    <property type="project" value="UniProtKB-EC"/>
</dbReference>
<feature type="domain" description="Pyridoxamine kinase/Phosphomethylpyrimidine kinase" evidence="7">
    <location>
        <begin position="84"/>
        <end position="237"/>
    </location>
</feature>
<dbReference type="SUPFAM" id="SSF53613">
    <property type="entry name" value="Ribokinase-like"/>
    <property type="match status" value="1"/>
</dbReference>
<keyword evidence="9" id="KW-1185">Reference proteome</keyword>
<keyword evidence="4" id="KW-0547">Nucleotide-binding</keyword>
<comment type="similarity">
    <text evidence="1">Belongs to the pyridoxine kinase family.</text>
</comment>
<evidence type="ECO:0000256" key="3">
    <source>
        <dbReference type="ARBA" id="ARBA00022679"/>
    </source>
</evidence>
<dbReference type="InterPro" id="IPR029056">
    <property type="entry name" value="Ribokinase-like"/>
</dbReference>
<name>A0A4C2E0M9_9SACH</name>
<dbReference type="EMBL" id="BIMX01000002">
    <property type="protein sequence ID" value="GCE97697.1"/>
    <property type="molecule type" value="Genomic_DNA"/>
</dbReference>
<accession>A0A4C2E0M9</accession>
<dbReference type="PANTHER" id="PTHR10534">
    <property type="entry name" value="PYRIDOXAL KINASE"/>
    <property type="match status" value="1"/>
</dbReference>
<dbReference type="GO" id="GO:0005829">
    <property type="term" value="C:cytosol"/>
    <property type="evidence" value="ECO:0007669"/>
    <property type="project" value="TreeGrafter"/>
</dbReference>
<dbReference type="InterPro" id="IPR013749">
    <property type="entry name" value="PM/HMP-P_kinase-1"/>
</dbReference>
<proteinExistence type="inferred from homology"/>
<comment type="caution">
    <text evidence="8">The sequence shown here is derived from an EMBL/GenBank/DDBJ whole genome shotgun (WGS) entry which is preliminary data.</text>
</comment>
<keyword evidence="6" id="KW-0067">ATP-binding</keyword>
<evidence type="ECO:0000256" key="1">
    <source>
        <dbReference type="ARBA" id="ARBA00008805"/>
    </source>
</evidence>
<keyword evidence="5" id="KW-0418">Kinase</keyword>
<dbReference type="InterPro" id="IPR004625">
    <property type="entry name" value="PyrdxlKinase"/>
</dbReference>